<dbReference type="Pfam" id="PF13365">
    <property type="entry name" value="Trypsin_2"/>
    <property type="match status" value="1"/>
</dbReference>
<dbReference type="PANTHER" id="PTHR43019">
    <property type="entry name" value="SERINE ENDOPROTEASE DEGS"/>
    <property type="match status" value="1"/>
</dbReference>
<dbReference type="AlphaFoldDB" id="A0A1F8FK41"/>
<dbReference type="SUPFAM" id="SSF50494">
    <property type="entry name" value="Trypsin-like serine proteases"/>
    <property type="match status" value="1"/>
</dbReference>
<proteinExistence type="predicted"/>
<evidence type="ECO:0008006" key="4">
    <source>
        <dbReference type="Google" id="ProtNLM"/>
    </source>
</evidence>
<dbReference type="EMBL" id="MGJV01000041">
    <property type="protein sequence ID" value="OGN13473.1"/>
    <property type="molecule type" value="Genomic_DNA"/>
</dbReference>
<dbReference type="Proteomes" id="UP000176581">
    <property type="component" value="Unassembled WGS sequence"/>
</dbReference>
<accession>A0A1F8FK41</accession>
<sequence>MNNFFKTIIFGFLGGAIASFLFLSLLENKPAEPIPTPMPTVVSADFWQKITADQALSTVAIQSFKFGKIIREGSGMIISSDGVIITTFDVISGADVLQVFHKDKIFRAQTVRYDGFKNLALLKVDSTNMDVARLDRNYQFQSGQDVVVFGKLVELSNPVVFAQRGMVSYILSKDIILDTEPNYFLSGSKAINNSGIVIGMAYLRSGTTHLIKSEAIDDFIKNYFETL</sequence>
<keyword evidence="1" id="KW-0472">Membrane</keyword>
<evidence type="ECO:0000313" key="2">
    <source>
        <dbReference type="EMBL" id="OGN13473.1"/>
    </source>
</evidence>
<organism evidence="2 3">
    <name type="scientific">Candidatus Yanofskybacteria bacterium RIFCSPHIGHO2_02_FULL_43_22</name>
    <dbReference type="NCBI Taxonomy" id="1802681"/>
    <lineage>
        <taxon>Bacteria</taxon>
        <taxon>Candidatus Yanofskyibacteriota</taxon>
    </lineage>
</organism>
<keyword evidence="1" id="KW-0812">Transmembrane</keyword>
<feature type="transmembrane region" description="Helical" evidence="1">
    <location>
        <begin position="7"/>
        <end position="26"/>
    </location>
</feature>
<keyword evidence="1" id="KW-1133">Transmembrane helix</keyword>
<protein>
    <recommendedName>
        <fullName evidence="4">Serine protease</fullName>
    </recommendedName>
</protein>
<name>A0A1F8FK41_9BACT</name>
<evidence type="ECO:0000313" key="3">
    <source>
        <dbReference type="Proteomes" id="UP000176581"/>
    </source>
</evidence>
<dbReference type="InterPro" id="IPR043504">
    <property type="entry name" value="Peptidase_S1_PA_chymotrypsin"/>
</dbReference>
<reference evidence="2 3" key="1">
    <citation type="journal article" date="2016" name="Nat. Commun.">
        <title>Thousands of microbial genomes shed light on interconnected biogeochemical processes in an aquifer system.</title>
        <authorList>
            <person name="Anantharaman K."/>
            <person name="Brown C.T."/>
            <person name="Hug L.A."/>
            <person name="Sharon I."/>
            <person name="Castelle C.J."/>
            <person name="Probst A.J."/>
            <person name="Thomas B.C."/>
            <person name="Singh A."/>
            <person name="Wilkins M.J."/>
            <person name="Karaoz U."/>
            <person name="Brodie E.L."/>
            <person name="Williams K.H."/>
            <person name="Hubbard S.S."/>
            <person name="Banfield J.F."/>
        </authorList>
    </citation>
    <scope>NUCLEOTIDE SEQUENCE [LARGE SCALE GENOMIC DNA]</scope>
</reference>
<comment type="caution">
    <text evidence="2">The sequence shown here is derived from an EMBL/GenBank/DDBJ whole genome shotgun (WGS) entry which is preliminary data.</text>
</comment>
<gene>
    <name evidence="2" type="ORF">A3J47_03905</name>
</gene>
<dbReference type="InterPro" id="IPR009003">
    <property type="entry name" value="Peptidase_S1_PA"/>
</dbReference>
<evidence type="ECO:0000256" key="1">
    <source>
        <dbReference type="SAM" id="Phobius"/>
    </source>
</evidence>
<dbReference type="Gene3D" id="2.40.10.10">
    <property type="entry name" value="Trypsin-like serine proteases"/>
    <property type="match status" value="2"/>
</dbReference>
<dbReference type="PANTHER" id="PTHR43019:SF23">
    <property type="entry name" value="PROTEASE DO-LIKE 5, CHLOROPLASTIC"/>
    <property type="match status" value="1"/>
</dbReference>